<dbReference type="PANTHER" id="PTHR45784">
    <property type="entry name" value="C-TYPE LECTIN DOMAIN FAMILY 20 MEMBER A-RELATED"/>
    <property type="match status" value="1"/>
</dbReference>
<protein>
    <recommendedName>
        <fullName evidence="1">C-type lectin domain-containing protein</fullName>
    </recommendedName>
</protein>
<name>A0A9D3P1E3_9TELE</name>
<organism evidence="2 3">
    <name type="scientific">Hemibagrus wyckioides</name>
    <dbReference type="NCBI Taxonomy" id="337641"/>
    <lineage>
        <taxon>Eukaryota</taxon>
        <taxon>Metazoa</taxon>
        <taxon>Chordata</taxon>
        <taxon>Craniata</taxon>
        <taxon>Vertebrata</taxon>
        <taxon>Euteleostomi</taxon>
        <taxon>Actinopterygii</taxon>
        <taxon>Neopterygii</taxon>
        <taxon>Teleostei</taxon>
        <taxon>Ostariophysi</taxon>
        <taxon>Siluriformes</taxon>
        <taxon>Bagridae</taxon>
        <taxon>Hemibagrus</taxon>
    </lineage>
</organism>
<dbReference type="InterPro" id="IPR016187">
    <property type="entry name" value="CTDL_fold"/>
</dbReference>
<dbReference type="OrthoDB" id="5858677at2759"/>
<dbReference type="Proteomes" id="UP000824219">
    <property type="component" value="Linkage Group LG04"/>
</dbReference>
<keyword evidence="3" id="KW-1185">Reference proteome</keyword>
<dbReference type="PANTHER" id="PTHR45784:SF8">
    <property type="entry name" value="C-TYPE MANNOSE RECEPTOR 2-RELATED"/>
    <property type="match status" value="1"/>
</dbReference>
<dbReference type="Gene3D" id="3.10.100.10">
    <property type="entry name" value="Mannose-Binding Protein A, subunit A"/>
    <property type="match status" value="1"/>
</dbReference>
<comment type="caution">
    <text evidence="2">The sequence shown here is derived from an EMBL/GenBank/DDBJ whole genome shotgun (WGS) entry which is preliminary data.</text>
</comment>
<sequence length="133" mass="15375">MVGVRFRVAGRLCTETDTFFCDRFLILVKEKKTWEEAQEFCRTNYTGLASVTSEWSLKQLNLETVGTETESVWTGLRFMDGKWFWVNGEQLGSLVSIPSCPVQSYRCGALNTKTNNMKNQNCNEKLNFVCYWL</sequence>
<dbReference type="InterPro" id="IPR001304">
    <property type="entry name" value="C-type_lectin-like"/>
</dbReference>
<reference evidence="2 3" key="1">
    <citation type="submission" date="2021-06" db="EMBL/GenBank/DDBJ databases">
        <title>Chromosome-level genome assembly of the red-tail catfish (Hemibagrus wyckioides).</title>
        <authorList>
            <person name="Shao F."/>
        </authorList>
    </citation>
    <scope>NUCLEOTIDE SEQUENCE [LARGE SCALE GENOMIC DNA]</scope>
    <source>
        <strain evidence="2">EC202008001</strain>
        <tissue evidence="2">Blood</tissue>
    </source>
</reference>
<evidence type="ECO:0000313" key="3">
    <source>
        <dbReference type="Proteomes" id="UP000824219"/>
    </source>
</evidence>
<dbReference type="PROSITE" id="PS50041">
    <property type="entry name" value="C_TYPE_LECTIN_2"/>
    <property type="match status" value="1"/>
</dbReference>
<gene>
    <name evidence="2" type="ORF">KOW79_003025</name>
</gene>
<dbReference type="InterPro" id="IPR016186">
    <property type="entry name" value="C-type_lectin-like/link_sf"/>
</dbReference>
<dbReference type="SMART" id="SM00034">
    <property type="entry name" value="CLECT"/>
    <property type="match status" value="1"/>
</dbReference>
<evidence type="ECO:0000259" key="1">
    <source>
        <dbReference type="PROSITE" id="PS50041"/>
    </source>
</evidence>
<dbReference type="SUPFAM" id="SSF56436">
    <property type="entry name" value="C-type lectin-like"/>
    <property type="match status" value="1"/>
</dbReference>
<dbReference type="Pfam" id="PF00059">
    <property type="entry name" value="Lectin_C"/>
    <property type="match status" value="1"/>
</dbReference>
<feature type="domain" description="C-type lectin" evidence="1">
    <location>
        <begin position="20"/>
        <end position="131"/>
    </location>
</feature>
<evidence type="ECO:0000313" key="2">
    <source>
        <dbReference type="EMBL" id="KAG7332890.1"/>
    </source>
</evidence>
<dbReference type="EMBL" id="JAHKSW010000004">
    <property type="protein sequence ID" value="KAG7332890.1"/>
    <property type="molecule type" value="Genomic_DNA"/>
</dbReference>
<proteinExistence type="predicted"/>
<dbReference type="AlphaFoldDB" id="A0A9D3P1E3"/>
<accession>A0A9D3P1E3</accession>